<dbReference type="PROSITE" id="PS50975">
    <property type="entry name" value="ATP_GRASP"/>
    <property type="match status" value="1"/>
</dbReference>
<evidence type="ECO:0000256" key="6">
    <source>
        <dbReference type="ARBA" id="ARBA00022741"/>
    </source>
</evidence>
<dbReference type="InterPro" id="IPR013815">
    <property type="entry name" value="ATP_grasp_subdomain_1"/>
</dbReference>
<dbReference type="Pfam" id="PF02844">
    <property type="entry name" value="GARS_N"/>
    <property type="match status" value="1"/>
</dbReference>
<comment type="cofactor">
    <cofactor evidence="2">
        <name>Mg(2+)</name>
        <dbReference type="ChEBI" id="CHEBI:18420"/>
    </cofactor>
</comment>
<dbReference type="Pfam" id="PF02843">
    <property type="entry name" value="GARS_C"/>
    <property type="match status" value="1"/>
</dbReference>
<dbReference type="PANTHER" id="PTHR43472">
    <property type="entry name" value="PHOSPHORIBOSYLAMINE--GLYCINE LIGASE"/>
    <property type="match status" value="1"/>
</dbReference>
<dbReference type="SMART" id="SM01210">
    <property type="entry name" value="GARS_C"/>
    <property type="match status" value="1"/>
</dbReference>
<dbReference type="InterPro" id="IPR016185">
    <property type="entry name" value="PreATP-grasp_dom_sf"/>
</dbReference>
<dbReference type="GO" id="GO:0005524">
    <property type="term" value="F:ATP binding"/>
    <property type="evidence" value="ECO:0007669"/>
    <property type="project" value="UniProtKB-UniRule"/>
</dbReference>
<evidence type="ECO:0000313" key="16">
    <source>
        <dbReference type="Proteomes" id="UP000178943"/>
    </source>
</evidence>
<evidence type="ECO:0000256" key="13">
    <source>
        <dbReference type="PROSITE-ProRule" id="PRU00409"/>
    </source>
</evidence>
<evidence type="ECO:0000256" key="2">
    <source>
        <dbReference type="ARBA" id="ARBA00001946"/>
    </source>
</evidence>
<evidence type="ECO:0000256" key="7">
    <source>
        <dbReference type="ARBA" id="ARBA00022755"/>
    </source>
</evidence>
<comment type="catalytic activity">
    <reaction evidence="12">
        <text>5-phospho-beta-D-ribosylamine + glycine + ATP = N(1)-(5-phospho-beta-D-ribosyl)glycinamide + ADP + phosphate + H(+)</text>
        <dbReference type="Rhea" id="RHEA:17453"/>
        <dbReference type="ChEBI" id="CHEBI:15378"/>
        <dbReference type="ChEBI" id="CHEBI:30616"/>
        <dbReference type="ChEBI" id="CHEBI:43474"/>
        <dbReference type="ChEBI" id="CHEBI:57305"/>
        <dbReference type="ChEBI" id="CHEBI:58681"/>
        <dbReference type="ChEBI" id="CHEBI:143788"/>
        <dbReference type="ChEBI" id="CHEBI:456216"/>
        <dbReference type="EC" id="6.3.4.13"/>
    </reaction>
</comment>
<dbReference type="GO" id="GO:0009113">
    <property type="term" value="P:purine nucleobase biosynthetic process"/>
    <property type="evidence" value="ECO:0007669"/>
    <property type="project" value="InterPro"/>
</dbReference>
<dbReference type="SUPFAM" id="SSF51246">
    <property type="entry name" value="Rudiment single hybrid motif"/>
    <property type="match status" value="1"/>
</dbReference>
<dbReference type="PANTHER" id="PTHR43472:SF1">
    <property type="entry name" value="PHOSPHORIBOSYLAMINE--GLYCINE LIGASE, CHLOROPLASTIC"/>
    <property type="match status" value="1"/>
</dbReference>
<evidence type="ECO:0000256" key="12">
    <source>
        <dbReference type="HAMAP-Rule" id="MF_00138"/>
    </source>
</evidence>
<dbReference type="InterPro" id="IPR020559">
    <property type="entry name" value="PRibGlycinamide_synth_CS"/>
</dbReference>
<dbReference type="EC" id="6.3.4.13" evidence="4 12"/>
<proteinExistence type="inferred from homology"/>
<dbReference type="SMART" id="SM01209">
    <property type="entry name" value="GARS_A"/>
    <property type="match status" value="1"/>
</dbReference>
<evidence type="ECO:0000256" key="1">
    <source>
        <dbReference type="ARBA" id="ARBA00001936"/>
    </source>
</evidence>
<evidence type="ECO:0000256" key="9">
    <source>
        <dbReference type="ARBA" id="ARBA00038345"/>
    </source>
</evidence>
<dbReference type="InterPro" id="IPR011054">
    <property type="entry name" value="Rudment_hybrid_motif"/>
</dbReference>
<dbReference type="Pfam" id="PF01071">
    <property type="entry name" value="GARS_A"/>
    <property type="match status" value="1"/>
</dbReference>
<dbReference type="InterPro" id="IPR000115">
    <property type="entry name" value="PRibGlycinamide_synth"/>
</dbReference>
<dbReference type="InterPro" id="IPR020562">
    <property type="entry name" value="PRibGlycinamide_synth_N"/>
</dbReference>
<accession>A0A1F5VVQ3</accession>
<keyword evidence="7 12" id="KW-0658">Purine biosynthesis</keyword>
<evidence type="ECO:0000313" key="15">
    <source>
        <dbReference type="EMBL" id="OGF67357.1"/>
    </source>
</evidence>
<gene>
    <name evidence="12" type="primary">purD</name>
    <name evidence="15" type="ORF">A2Y62_06200</name>
</gene>
<dbReference type="InterPro" id="IPR037123">
    <property type="entry name" value="PRibGlycinamide_synth_C_sf"/>
</dbReference>
<dbReference type="GO" id="GO:0046872">
    <property type="term" value="F:metal ion binding"/>
    <property type="evidence" value="ECO:0007669"/>
    <property type="project" value="InterPro"/>
</dbReference>
<dbReference type="AlphaFoldDB" id="A0A1F5VVQ3"/>
<keyword evidence="5 12" id="KW-0436">Ligase</keyword>
<feature type="domain" description="ATP-grasp" evidence="14">
    <location>
        <begin position="107"/>
        <end position="315"/>
    </location>
</feature>
<dbReference type="Gene3D" id="3.90.600.10">
    <property type="entry name" value="Phosphoribosylglycinamide synthetase, C-terminal domain"/>
    <property type="match status" value="1"/>
</dbReference>
<evidence type="ECO:0000256" key="5">
    <source>
        <dbReference type="ARBA" id="ARBA00022598"/>
    </source>
</evidence>
<dbReference type="InterPro" id="IPR020561">
    <property type="entry name" value="PRibGlycinamid_synth_ATP-grasp"/>
</dbReference>
<dbReference type="GO" id="GO:0004637">
    <property type="term" value="F:phosphoribosylamine-glycine ligase activity"/>
    <property type="evidence" value="ECO:0007669"/>
    <property type="project" value="UniProtKB-UniRule"/>
</dbReference>
<comment type="similarity">
    <text evidence="9 12">Belongs to the GARS family.</text>
</comment>
<evidence type="ECO:0000256" key="11">
    <source>
        <dbReference type="ARBA" id="ARBA00042864"/>
    </source>
</evidence>
<comment type="caution">
    <text evidence="15">The sequence shown here is derived from an EMBL/GenBank/DDBJ whole genome shotgun (WGS) entry which is preliminary data.</text>
</comment>
<evidence type="ECO:0000256" key="3">
    <source>
        <dbReference type="ARBA" id="ARBA00005174"/>
    </source>
</evidence>
<dbReference type="STRING" id="1817863.A2Y62_06200"/>
<dbReference type="SUPFAM" id="SSF52440">
    <property type="entry name" value="PreATP-grasp domain"/>
    <property type="match status" value="1"/>
</dbReference>
<dbReference type="FunFam" id="3.90.600.10:FF:000001">
    <property type="entry name" value="Trifunctional purine biosynthetic protein adenosine-3"/>
    <property type="match status" value="1"/>
</dbReference>
<comment type="pathway">
    <text evidence="3 12">Purine metabolism; IMP biosynthesis via de novo pathway; N(1)-(5-phospho-D-ribosyl)glycinamide from 5-phospho-alpha-D-ribose 1-diphosphate: step 2/2.</text>
</comment>
<dbReference type="HAMAP" id="MF_00138">
    <property type="entry name" value="GARS"/>
    <property type="match status" value="1"/>
</dbReference>
<dbReference type="EMBL" id="MFGW01000061">
    <property type="protein sequence ID" value="OGF67357.1"/>
    <property type="molecule type" value="Genomic_DNA"/>
</dbReference>
<dbReference type="Gene3D" id="3.30.470.20">
    <property type="entry name" value="ATP-grasp fold, B domain"/>
    <property type="match status" value="1"/>
</dbReference>
<evidence type="ECO:0000256" key="10">
    <source>
        <dbReference type="ARBA" id="ARBA00042242"/>
    </source>
</evidence>
<dbReference type="Gene3D" id="3.40.50.20">
    <property type="match status" value="1"/>
</dbReference>
<keyword evidence="6 13" id="KW-0547">Nucleotide-binding</keyword>
<dbReference type="InterPro" id="IPR011761">
    <property type="entry name" value="ATP-grasp"/>
</dbReference>
<dbReference type="NCBIfam" id="TIGR00877">
    <property type="entry name" value="purD"/>
    <property type="match status" value="1"/>
</dbReference>
<dbReference type="Gene3D" id="3.30.1490.20">
    <property type="entry name" value="ATP-grasp fold, A domain"/>
    <property type="match status" value="1"/>
</dbReference>
<dbReference type="Proteomes" id="UP000178943">
    <property type="component" value="Unassembled WGS sequence"/>
</dbReference>
<dbReference type="GO" id="GO:0006189">
    <property type="term" value="P:'de novo' IMP biosynthetic process"/>
    <property type="evidence" value="ECO:0007669"/>
    <property type="project" value="UniProtKB-UniRule"/>
</dbReference>
<reference evidence="15 16" key="1">
    <citation type="journal article" date="2016" name="Nat. Commun.">
        <title>Thousands of microbial genomes shed light on interconnected biogeochemical processes in an aquifer system.</title>
        <authorList>
            <person name="Anantharaman K."/>
            <person name="Brown C.T."/>
            <person name="Hug L.A."/>
            <person name="Sharon I."/>
            <person name="Castelle C.J."/>
            <person name="Probst A.J."/>
            <person name="Thomas B.C."/>
            <person name="Singh A."/>
            <person name="Wilkins M.J."/>
            <person name="Karaoz U."/>
            <person name="Brodie E.L."/>
            <person name="Williams K.H."/>
            <person name="Hubbard S.S."/>
            <person name="Banfield J.F."/>
        </authorList>
    </citation>
    <scope>NUCLEOTIDE SEQUENCE [LARGE SCALE GENOMIC DNA]</scope>
</reference>
<dbReference type="InterPro" id="IPR020560">
    <property type="entry name" value="PRibGlycinamide_synth_C-dom"/>
</dbReference>
<evidence type="ECO:0000256" key="4">
    <source>
        <dbReference type="ARBA" id="ARBA00013255"/>
    </source>
</evidence>
<organism evidence="15 16">
    <name type="scientific">Candidatus Fischerbacteria bacterium RBG_13_37_8</name>
    <dbReference type="NCBI Taxonomy" id="1817863"/>
    <lineage>
        <taxon>Bacteria</taxon>
        <taxon>Candidatus Fischeribacteriota</taxon>
    </lineage>
</organism>
<dbReference type="SUPFAM" id="SSF56059">
    <property type="entry name" value="Glutathione synthetase ATP-binding domain-like"/>
    <property type="match status" value="1"/>
</dbReference>
<keyword evidence="8 13" id="KW-0067">ATP-binding</keyword>
<dbReference type="UniPathway" id="UPA00074">
    <property type="reaction ID" value="UER00125"/>
</dbReference>
<evidence type="ECO:0000256" key="8">
    <source>
        <dbReference type="ARBA" id="ARBA00022840"/>
    </source>
</evidence>
<comment type="cofactor">
    <cofactor evidence="1">
        <name>Mn(2+)</name>
        <dbReference type="ChEBI" id="CHEBI:29035"/>
    </cofactor>
</comment>
<name>A0A1F5VVQ3_9BACT</name>
<dbReference type="PROSITE" id="PS00184">
    <property type="entry name" value="GARS"/>
    <property type="match status" value="1"/>
</dbReference>
<sequence>MRILVVGGGAREHAIVWRLSLQEGENEMFCAPGNAGIAELASCVEIHPTNIIELADFAQSLSMDLTIVGPELPLSLGIVDEFQKRGLPIFGPTQTAAQIECSKAWAREFFAKYDIPGPKFAITFNKQETLKTIKQNNWGYPIVLKVDGLAQGKGTIIAQKKDEVEDFLEHAFIQKTYGIAGEKIILEEFLEGIELSFQVVTDGYKVMPLASAQDYKRQLDGDNGPNTGGMGSYSPSVYMNLETHQKIMNSIIIPTVQGLENEGRLYKGVLYAGVILTKQGPKLLEYNARFGDPETQAIMPRLQGNCIECLQAAIVGRLHDIKLEWKKEACICIVLASKGYPDSYEINKEISGLEAASEIPSVQIFHAGTKKENGTIVSSGGRVLSVTATAPSLSQAYERAYSAIDLIHFDGMQCRKDIAVNAIEYFKQKQ</sequence>
<evidence type="ECO:0000259" key="14">
    <source>
        <dbReference type="PROSITE" id="PS50975"/>
    </source>
</evidence>
<protein>
    <recommendedName>
        <fullName evidence="4 12">Phosphoribosylamine--glycine ligase</fullName>
        <ecNumber evidence="4 12">6.3.4.13</ecNumber>
    </recommendedName>
    <alternativeName>
        <fullName evidence="12">GARS</fullName>
    </alternativeName>
    <alternativeName>
        <fullName evidence="10 12">Glycinamide ribonucleotide synthetase</fullName>
    </alternativeName>
    <alternativeName>
        <fullName evidence="11 12">Phosphoribosylglycinamide synthetase</fullName>
    </alternativeName>
</protein>